<sequence>MASTQYTQRVSFIDPYPTNIDPSDPAHFPPQFRGFEDYHPKAQPAKPKHTFKDLESDLGYGGGSINNIAQHYSTSSHPIGHRRSSIAGITPRRLPEAPAKSILKKERPFESGRSLSDGSVLLSNTFGVASFGSKFDTGRKKSIVEMTDAELLAMDAQFSKTSLNVEDFNFENQPSYFGGYSSNKKGSNTNWKNKFDAVLRGYPTRPTISHGSCCITVKHRDFPVLVSNPEVEVHQRRPSLSKSSDQAAYLKKLGRLETLDFYNRTLLILISGRKHTWNSIDYTLSNLVKDGDRVVIGSYANIQEVEGAHPQVSAAYNEPNDGNEKDDFYERSHNYSITYDEIHKSAQNIMNYALEYIDSKDLKERLVITVDLINCTSSKDVFKDCFKLYDPQLVICGIKNNKPEVGDSLLWYKKKVKTVALPYFLIDRCPTPVLLVDGYHTRLSLPKSSQPGVTDNVFKASFIHSDKIPSFKIVSADDDENDSINSLDDGVFQVDEEYDISSIDSAEDTPELISSKTRTTSSSISTLKSPFALRLILKSDELVHEPEDELRRKTSSLIQSPHLETYYSATGSMPKVSFSNKIQKVKSLLPPIADVVSTSQSAAMIPPTYSKNEIDQLMKSKSGSSAHTRDSAGSVNGTRKRNSLSRSKSNNDTPKKEESGGGILKRFFGKKK</sequence>
<dbReference type="EMBL" id="HG793129">
    <property type="protein sequence ID" value="CDK28737.1"/>
    <property type="molecule type" value="Genomic_DNA"/>
</dbReference>
<name>W6MTX9_9ASCO</name>
<accession>W6MTX9</accession>
<dbReference type="Proteomes" id="UP000019384">
    <property type="component" value="Unassembled WGS sequence"/>
</dbReference>
<feature type="region of interest" description="Disordered" evidence="1">
    <location>
        <begin position="618"/>
        <end position="672"/>
    </location>
</feature>
<protein>
    <submittedName>
        <fullName evidence="2">Uncharacterized protein</fullName>
    </submittedName>
</protein>
<keyword evidence="3" id="KW-1185">Reference proteome</keyword>
<reference evidence="2" key="2">
    <citation type="submission" date="2014-02" db="EMBL/GenBank/DDBJ databases">
        <title>Complete DNA sequence of /Kuraishia capsulata/ illustrates novel genomic features among budding yeasts (/Saccharomycotina/).</title>
        <authorList>
            <person name="Morales L."/>
            <person name="Noel B."/>
            <person name="Porcel B."/>
            <person name="Marcet-Houben M."/>
            <person name="Hullo M-F."/>
            <person name="Sacerdot C."/>
            <person name="Tekaia F."/>
            <person name="Leh-Louis V."/>
            <person name="Despons L."/>
            <person name="Khanna V."/>
            <person name="Aury J-M."/>
            <person name="Barbe V."/>
            <person name="Couloux A."/>
            <person name="Labadie K."/>
            <person name="Pelletier E."/>
            <person name="Souciet J-L."/>
            <person name="Boekhout T."/>
            <person name="Gabaldon T."/>
            <person name="Wincker P."/>
            <person name="Dujon B."/>
        </authorList>
    </citation>
    <scope>NUCLEOTIDE SEQUENCE</scope>
    <source>
        <strain evidence="2">CBS 1993</strain>
    </source>
</reference>
<gene>
    <name evidence="2" type="ORF">KUCA_T00004721001</name>
</gene>
<dbReference type="OrthoDB" id="4068467at2759"/>
<organism evidence="2 3">
    <name type="scientific">Kuraishia capsulata CBS 1993</name>
    <dbReference type="NCBI Taxonomy" id="1382522"/>
    <lineage>
        <taxon>Eukaryota</taxon>
        <taxon>Fungi</taxon>
        <taxon>Dikarya</taxon>
        <taxon>Ascomycota</taxon>
        <taxon>Saccharomycotina</taxon>
        <taxon>Pichiomycetes</taxon>
        <taxon>Pichiales</taxon>
        <taxon>Pichiaceae</taxon>
        <taxon>Kuraishia</taxon>
    </lineage>
</organism>
<evidence type="ECO:0000256" key="1">
    <source>
        <dbReference type="SAM" id="MobiDB-lite"/>
    </source>
</evidence>
<reference evidence="2" key="1">
    <citation type="submission" date="2013-12" db="EMBL/GenBank/DDBJ databases">
        <authorList>
            <person name="Genoscope - CEA"/>
        </authorList>
    </citation>
    <scope>NUCLEOTIDE SEQUENCE</scope>
    <source>
        <strain evidence="2">CBS 1993</strain>
    </source>
</reference>
<dbReference type="AlphaFoldDB" id="W6MTX9"/>
<feature type="compositionally biased region" description="Polar residues" evidence="1">
    <location>
        <begin position="619"/>
        <end position="637"/>
    </location>
</feature>
<dbReference type="HOGENOM" id="CLU_408851_0_0_1"/>
<evidence type="ECO:0000313" key="3">
    <source>
        <dbReference type="Proteomes" id="UP000019384"/>
    </source>
</evidence>
<dbReference type="RefSeq" id="XP_022460727.1">
    <property type="nucleotide sequence ID" value="XM_022601487.1"/>
</dbReference>
<proteinExistence type="predicted"/>
<evidence type="ECO:0000313" key="2">
    <source>
        <dbReference type="EMBL" id="CDK28737.1"/>
    </source>
</evidence>
<dbReference type="GeneID" id="34522115"/>